<organism evidence="2">
    <name type="scientific">Cladocopium goreaui</name>
    <dbReference type="NCBI Taxonomy" id="2562237"/>
    <lineage>
        <taxon>Eukaryota</taxon>
        <taxon>Sar</taxon>
        <taxon>Alveolata</taxon>
        <taxon>Dinophyceae</taxon>
        <taxon>Suessiales</taxon>
        <taxon>Symbiodiniaceae</taxon>
        <taxon>Cladocopium</taxon>
    </lineage>
</organism>
<accession>A0A9P1M499</accession>
<dbReference type="InterPro" id="IPR011032">
    <property type="entry name" value="GroES-like_sf"/>
</dbReference>
<sequence>MSTKSLALTLVRPRVLELRQVFQDERLRAGQLLVQVEYSSVQPLDGEMFNCSGAFEALQTPHVMGVEGVGVVLKSCSDTIPEGARIAFLLRKFFNDDRHGAWQKRLVLDEERALILAVPPVVGLNQIAACTTSTVAALAFLKPFAHGSQIIVTGACGAVGLAAMQLGALMGHKMVAFVRGPERASWLAKVPIASYKLPEDSQKIHKMSVGEADDWAVAGTDSPVPNGGLSMDLLAAAVTGLQAKIELLEVKMKSNHQEVMDRLEQMEPNRQVKALHFLEMHKMGADFASIITASQTIAKLDDIVKNMKDMKQDRTDSAPAETAYFTVQWDYNGGHPYKFFSNYPLTSTPGQLLAEVFADICNRDQAGIIDKCLRCKPLLILREGKCLNQNPEAPIRELGVKDGSEIVLKFE</sequence>
<dbReference type="EMBL" id="CAMXCT030006816">
    <property type="protein sequence ID" value="CAL4807838.1"/>
    <property type="molecule type" value="Genomic_DNA"/>
</dbReference>
<dbReference type="Proteomes" id="UP001152797">
    <property type="component" value="Unassembled WGS sequence"/>
</dbReference>
<dbReference type="OrthoDB" id="442258at2759"/>
<dbReference type="InterPro" id="IPR052585">
    <property type="entry name" value="Lipid_raft_assoc_Zn_ADH"/>
</dbReference>
<keyword evidence="5" id="KW-1185">Reference proteome</keyword>
<evidence type="ECO:0000313" key="4">
    <source>
        <dbReference type="EMBL" id="CAL4807838.1"/>
    </source>
</evidence>
<dbReference type="PANTHER" id="PTHR43482">
    <property type="entry name" value="PROTEIN AST1-RELATED"/>
    <property type="match status" value="1"/>
</dbReference>
<protein>
    <submittedName>
        <fullName evidence="4">Enoyl reductase (ER) domain-containing protein</fullName>
    </submittedName>
</protein>
<dbReference type="Gene3D" id="3.40.50.720">
    <property type="entry name" value="NAD(P)-binding Rossmann-like Domain"/>
    <property type="match status" value="1"/>
</dbReference>
<dbReference type="InterPro" id="IPR036291">
    <property type="entry name" value="NAD(P)-bd_dom_sf"/>
</dbReference>
<evidence type="ECO:0000313" key="3">
    <source>
        <dbReference type="EMBL" id="CAL1173901.1"/>
    </source>
</evidence>
<reference evidence="3" key="2">
    <citation type="submission" date="2024-04" db="EMBL/GenBank/DDBJ databases">
        <authorList>
            <person name="Chen Y."/>
            <person name="Shah S."/>
            <person name="Dougan E. K."/>
            <person name="Thang M."/>
            <person name="Chan C."/>
        </authorList>
    </citation>
    <scope>NUCLEOTIDE SEQUENCE [LARGE SCALE GENOMIC DNA]</scope>
</reference>
<proteinExistence type="predicted"/>
<reference evidence="2" key="1">
    <citation type="submission" date="2022-10" db="EMBL/GenBank/DDBJ databases">
        <authorList>
            <person name="Chen Y."/>
            <person name="Dougan E. K."/>
            <person name="Chan C."/>
            <person name="Rhodes N."/>
            <person name="Thang M."/>
        </authorList>
    </citation>
    <scope>NUCLEOTIDE SEQUENCE</scope>
</reference>
<feature type="domain" description="Alcohol dehydrogenase-like N-terminal" evidence="1">
    <location>
        <begin position="29"/>
        <end position="87"/>
    </location>
</feature>
<dbReference type="AlphaFoldDB" id="A0A9P1M499"/>
<evidence type="ECO:0000259" key="1">
    <source>
        <dbReference type="Pfam" id="PF08240"/>
    </source>
</evidence>
<dbReference type="InterPro" id="IPR013154">
    <property type="entry name" value="ADH-like_N"/>
</dbReference>
<name>A0A9P1M499_9DINO</name>
<gene>
    <name evidence="2" type="ORF">C1SCF055_LOCUS44938</name>
</gene>
<dbReference type="PANTHER" id="PTHR43482:SF1">
    <property type="entry name" value="PROTEIN AST1-RELATED"/>
    <property type="match status" value="1"/>
</dbReference>
<dbReference type="Gene3D" id="3.90.180.10">
    <property type="entry name" value="Medium-chain alcohol dehydrogenases, catalytic domain"/>
    <property type="match status" value="1"/>
</dbReference>
<dbReference type="EMBL" id="CAMXCT010006816">
    <property type="protein sequence ID" value="CAI4020526.1"/>
    <property type="molecule type" value="Genomic_DNA"/>
</dbReference>
<dbReference type="SUPFAM" id="SSF51735">
    <property type="entry name" value="NAD(P)-binding Rossmann-fold domains"/>
    <property type="match status" value="1"/>
</dbReference>
<dbReference type="Pfam" id="PF08240">
    <property type="entry name" value="ADH_N"/>
    <property type="match status" value="1"/>
</dbReference>
<comment type="caution">
    <text evidence="2">The sequence shown here is derived from an EMBL/GenBank/DDBJ whole genome shotgun (WGS) entry which is preliminary data.</text>
</comment>
<evidence type="ECO:0000313" key="2">
    <source>
        <dbReference type="EMBL" id="CAI4020526.1"/>
    </source>
</evidence>
<dbReference type="SUPFAM" id="SSF50129">
    <property type="entry name" value="GroES-like"/>
    <property type="match status" value="1"/>
</dbReference>
<evidence type="ECO:0000313" key="5">
    <source>
        <dbReference type="Proteomes" id="UP001152797"/>
    </source>
</evidence>
<dbReference type="EMBL" id="CAMXCT020006816">
    <property type="protein sequence ID" value="CAL1173901.1"/>
    <property type="molecule type" value="Genomic_DNA"/>
</dbReference>